<protein>
    <recommendedName>
        <fullName evidence="4">DUF4861 domain-containing protein</fullName>
    </recommendedName>
</protein>
<dbReference type="AlphaFoldDB" id="A0A1W1Z014"/>
<reference evidence="3" key="1">
    <citation type="submission" date="2017-04" db="EMBL/GenBank/DDBJ databases">
        <authorList>
            <person name="Varghese N."/>
            <person name="Submissions S."/>
        </authorList>
    </citation>
    <scope>NUCLEOTIDE SEQUENCE [LARGE SCALE GENOMIC DNA]</scope>
    <source>
        <strain evidence="3">DSM 12126</strain>
    </source>
</reference>
<feature type="chain" id="PRO_5012461517" description="DUF4861 domain-containing protein" evidence="1">
    <location>
        <begin position="21"/>
        <end position="381"/>
    </location>
</feature>
<dbReference type="EMBL" id="FWXT01000001">
    <property type="protein sequence ID" value="SMC41734.1"/>
    <property type="molecule type" value="Genomic_DNA"/>
</dbReference>
<organism evidence="2 3">
    <name type="scientific">Pedobacter africanus</name>
    <dbReference type="NCBI Taxonomy" id="151894"/>
    <lineage>
        <taxon>Bacteria</taxon>
        <taxon>Pseudomonadati</taxon>
        <taxon>Bacteroidota</taxon>
        <taxon>Sphingobacteriia</taxon>
        <taxon>Sphingobacteriales</taxon>
        <taxon>Sphingobacteriaceae</taxon>
        <taxon>Pedobacter</taxon>
    </lineage>
</organism>
<name>A0A1W1Z014_9SPHI</name>
<evidence type="ECO:0000313" key="2">
    <source>
        <dbReference type="EMBL" id="SMC41734.1"/>
    </source>
</evidence>
<proteinExistence type="predicted"/>
<feature type="signal peptide" evidence="1">
    <location>
        <begin position="1"/>
        <end position="20"/>
    </location>
</feature>
<dbReference type="Proteomes" id="UP000192756">
    <property type="component" value="Unassembled WGS sequence"/>
</dbReference>
<dbReference type="Pfam" id="PF16153">
    <property type="entry name" value="DUF4861"/>
    <property type="match status" value="1"/>
</dbReference>
<dbReference type="RefSeq" id="WP_084236674.1">
    <property type="nucleotide sequence ID" value="NZ_FWXT01000001.1"/>
</dbReference>
<dbReference type="OrthoDB" id="9800230at2"/>
<dbReference type="STRING" id="151894.SAMN04488524_0323"/>
<evidence type="ECO:0000313" key="3">
    <source>
        <dbReference type="Proteomes" id="UP000192756"/>
    </source>
</evidence>
<evidence type="ECO:0000256" key="1">
    <source>
        <dbReference type="SAM" id="SignalP"/>
    </source>
</evidence>
<gene>
    <name evidence="2" type="ORF">SAMN04488524_0323</name>
</gene>
<evidence type="ECO:0008006" key="4">
    <source>
        <dbReference type="Google" id="ProtNLM"/>
    </source>
</evidence>
<keyword evidence="1" id="KW-0732">Signal</keyword>
<sequence>MKRILGVLLLLPVLSVPVMAQSGAAKATITVSNPLNADRNNAVVAVSWTAVTAKYPGIDTANFKVISALTKKEVPFQLEHGGERGGKSIQNLLVQLSLKANASSKLLIVAGKPAAVVKKTYGRYVPERYDDFAWENDKVAFRMYGKALETRKDNAFGTDVWVKRTNKLVINDWYKTGDYHTDHGDGMDYYSVGLTLGAGDIAPLVKDSVYFPLNYHHWKVLDNGPLRTTFQLGYDAWDVAGKSVTVTKTISLDAGSHMNRIEAVYTYNGDALPVAVGIVKRKEAGTILMDEQKGILGYWEPQHGPDGITGVGTIVTGEPVVMGADKKHLLTYTSAKNNQAVVYYNGSAWSKANEITNAAAWFKYLETFKKQLEQPLKVSVQ</sequence>
<dbReference type="InterPro" id="IPR032342">
    <property type="entry name" value="DUF4861"/>
</dbReference>
<accession>A0A1W1Z014</accession>
<keyword evidence="3" id="KW-1185">Reference proteome</keyword>